<feature type="signal peptide" evidence="2">
    <location>
        <begin position="1"/>
        <end position="36"/>
    </location>
</feature>
<dbReference type="EMBL" id="AP025730">
    <property type="protein sequence ID" value="BDI06878.1"/>
    <property type="molecule type" value="Genomic_DNA"/>
</dbReference>
<feature type="chain" id="PRO_5045586550" evidence="2">
    <location>
        <begin position="37"/>
        <end position="178"/>
    </location>
</feature>
<name>A0ABM7YQP8_9BURK</name>
<dbReference type="RefSeq" id="WP_251970117.1">
    <property type="nucleotide sequence ID" value="NZ_AP025730.1"/>
</dbReference>
<sequence length="178" mass="19065">MSPHLPCVSTAARLRRAALAVALLALQTTLSAPAQAQGPAQAQPPAASGASAAAPGAAKASPARRSPDAATQQTMQRLRELLARQREAVEQQKLASADYRTLADQVDAQLDELAKSAGKPPSAQRKAFNAIVERDLRWATDTMRRSPKPEAQRTGALAAFQAMRNYGNFFDHPGWTWP</sequence>
<evidence type="ECO:0000256" key="1">
    <source>
        <dbReference type="SAM" id="MobiDB-lite"/>
    </source>
</evidence>
<dbReference type="Proteomes" id="UP001057498">
    <property type="component" value="Chromosome"/>
</dbReference>
<keyword evidence="4" id="KW-1185">Reference proteome</keyword>
<protein>
    <submittedName>
        <fullName evidence="3">Uncharacterized protein</fullName>
    </submittedName>
</protein>
<accession>A0ABM7YQP8</accession>
<feature type="compositionally biased region" description="Low complexity" evidence="1">
    <location>
        <begin position="35"/>
        <end position="70"/>
    </location>
</feature>
<evidence type="ECO:0000313" key="3">
    <source>
        <dbReference type="EMBL" id="BDI06878.1"/>
    </source>
</evidence>
<evidence type="ECO:0000313" key="4">
    <source>
        <dbReference type="Proteomes" id="UP001057498"/>
    </source>
</evidence>
<feature type="region of interest" description="Disordered" evidence="1">
    <location>
        <begin position="35"/>
        <end position="73"/>
    </location>
</feature>
<keyword evidence="2" id="KW-0732">Signal</keyword>
<organism evidence="3 4">
    <name type="scientific">Sphaerotilus microaerophilus</name>
    <dbReference type="NCBI Taxonomy" id="2914710"/>
    <lineage>
        <taxon>Bacteria</taxon>
        <taxon>Pseudomonadati</taxon>
        <taxon>Pseudomonadota</taxon>
        <taxon>Betaproteobacteria</taxon>
        <taxon>Burkholderiales</taxon>
        <taxon>Sphaerotilaceae</taxon>
        <taxon>Sphaerotilus</taxon>
    </lineage>
</organism>
<gene>
    <name evidence="3" type="ORF">CATMQ487_38480</name>
</gene>
<proteinExistence type="predicted"/>
<evidence type="ECO:0000256" key="2">
    <source>
        <dbReference type="SAM" id="SignalP"/>
    </source>
</evidence>
<reference evidence="3" key="1">
    <citation type="submission" date="2022-04" db="EMBL/GenBank/DDBJ databases">
        <title>Whole genome sequence of Sphaerotilus sp. FB-5.</title>
        <authorList>
            <person name="Takeda M."/>
            <person name="Narihara S."/>
            <person name="Akimoto M."/>
            <person name="Akimoto R."/>
            <person name="Nishiyashiki S."/>
            <person name="Murakami T."/>
        </authorList>
    </citation>
    <scope>NUCLEOTIDE SEQUENCE</scope>
    <source>
        <strain evidence="3">FB-5</strain>
    </source>
</reference>